<organism evidence="3 4">
    <name type="scientific">Tardibacter chloracetimidivorans</name>
    <dbReference type="NCBI Taxonomy" id="1921510"/>
    <lineage>
        <taxon>Bacteria</taxon>
        <taxon>Pseudomonadati</taxon>
        <taxon>Pseudomonadota</taxon>
        <taxon>Alphaproteobacteria</taxon>
        <taxon>Sphingomonadales</taxon>
        <taxon>Sphingomonadaceae</taxon>
        <taxon>Tardibacter</taxon>
    </lineage>
</organism>
<evidence type="ECO:0000313" key="3">
    <source>
        <dbReference type="EMBL" id="API57932.1"/>
    </source>
</evidence>
<feature type="domain" description="Class II Histidinyl-tRNA synthetase (HisRS)-like catalytic core" evidence="2">
    <location>
        <begin position="12"/>
        <end position="311"/>
    </location>
</feature>
<keyword evidence="4" id="KW-1185">Reference proteome</keyword>
<dbReference type="InterPro" id="IPR041715">
    <property type="entry name" value="HisRS-like_core"/>
</dbReference>
<proteinExistence type="predicted"/>
<dbReference type="GO" id="GO:0006427">
    <property type="term" value="P:histidyl-tRNA aminoacylation"/>
    <property type="evidence" value="ECO:0007669"/>
    <property type="project" value="TreeGrafter"/>
</dbReference>
<dbReference type="AlphaFoldDB" id="A0A1L3ZQN0"/>
<keyword evidence="3" id="KW-0328">Glycosyltransferase</keyword>
<keyword evidence="3" id="KW-0808">Transferase</keyword>
<feature type="binding site" evidence="1">
    <location>
        <position position="127"/>
    </location>
    <ligand>
        <name>L-histidine</name>
        <dbReference type="ChEBI" id="CHEBI:57595"/>
    </ligand>
</feature>
<dbReference type="GO" id="GO:0016757">
    <property type="term" value="F:glycosyltransferase activity"/>
    <property type="evidence" value="ECO:0007669"/>
    <property type="project" value="UniProtKB-KW"/>
</dbReference>
<dbReference type="SUPFAM" id="SSF55681">
    <property type="entry name" value="Class II aaRS and biotin synthetases"/>
    <property type="match status" value="1"/>
</dbReference>
<gene>
    <name evidence="3" type="ORF">BSL82_00300</name>
</gene>
<dbReference type="EMBL" id="CP018221">
    <property type="protein sequence ID" value="API57932.1"/>
    <property type="molecule type" value="Genomic_DNA"/>
</dbReference>
<sequence length="372" mass="39244">MTDIAPGLLPEGLHDRLPPEAESAATLLRAVMDATATHGYERVQPPLAEFEANLVGRLKSTRQQDLLRFVDPVSQRTLALRPDMTAQVGRIATTRMAGTARPLRLAYGGAVLKVRGTQLRPEREMLQTGVELIGSDTVAAVAEVLRVALDALEAAGVTGVSVDLTLPNLVEALAAGPMPLAADKVPELQACLDGKDAAGLTALGADAYQPLIAAAGPIDQALKRLRTLNAGDVIEERLDAVSILADGLRNRVGVTLDPTERHGFEYQSWIGFSLFGEGIPGEIGRGGSYTIVHADGREEKAVGFSIYLDPLVSAGLGRSERRRVFLPLGTDESVAAGLRAQGWATVAAISQGCNGTKLGCTHQWNGLEAAPL</sequence>
<protein>
    <submittedName>
        <fullName evidence="3">ATP phosphoribosyltransferase regulatory subunit</fullName>
    </submittedName>
</protein>
<evidence type="ECO:0000259" key="2">
    <source>
        <dbReference type="Pfam" id="PF13393"/>
    </source>
</evidence>
<dbReference type="STRING" id="1921510.BSL82_00300"/>
<dbReference type="Pfam" id="PF13393">
    <property type="entry name" value="tRNA-synt_His"/>
    <property type="match status" value="1"/>
</dbReference>
<dbReference type="RefSeq" id="WP_072595508.1">
    <property type="nucleotide sequence ID" value="NZ_CP018221.1"/>
</dbReference>
<evidence type="ECO:0000313" key="4">
    <source>
        <dbReference type="Proteomes" id="UP000182063"/>
    </source>
</evidence>
<evidence type="ECO:0000256" key="1">
    <source>
        <dbReference type="PIRSR" id="PIRSR001549-1"/>
    </source>
</evidence>
<dbReference type="InterPro" id="IPR045864">
    <property type="entry name" value="aa-tRNA-synth_II/BPL/LPL"/>
</dbReference>
<dbReference type="Proteomes" id="UP000182063">
    <property type="component" value="Chromosome"/>
</dbReference>
<dbReference type="InterPro" id="IPR004516">
    <property type="entry name" value="HisRS/HisZ"/>
</dbReference>
<dbReference type="KEGG" id="sphj:BSL82_00300"/>
<dbReference type="OrthoDB" id="9769617at2"/>
<dbReference type="GO" id="GO:0005737">
    <property type="term" value="C:cytoplasm"/>
    <property type="evidence" value="ECO:0007669"/>
    <property type="project" value="InterPro"/>
</dbReference>
<reference evidence="4" key="1">
    <citation type="submission" date="2016-11" db="EMBL/GenBank/DDBJ databases">
        <title>Complete Genome Sequence of alachlor-degrading Sphingomonas sp. strain JJ-A5.</title>
        <authorList>
            <person name="Lee H."/>
            <person name="Ka J.-O."/>
        </authorList>
    </citation>
    <scope>NUCLEOTIDE SEQUENCE [LARGE SCALE GENOMIC DNA]</scope>
    <source>
        <strain evidence="4">JJ-A5</strain>
    </source>
</reference>
<dbReference type="PANTHER" id="PTHR43707:SF1">
    <property type="entry name" value="HISTIDINE--TRNA LIGASE, MITOCHONDRIAL-RELATED"/>
    <property type="match status" value="1"/>
</dbReference>
<dbReference type="Gene3D" id="3.30.930.10">
    <property type="entry name" value="Bira Bifunctional Protein, Domain 2"/>
    <property type="match status" value="1"/>
</dbReference>
<feature type="binding site" evidence="1">
    <location>
        <position position="131"/>
    </location>
    <ligand>
        <name>L-histidine</name>
        <dbReference type="ChEBI" id="CHEBI:57595"/>
    </ligand>
</feature>
<dbReference type="GO" id="GO:0004821">
    <property type="term" value="F:histidine-tRNA ligase activity"/>
    <property type="evidence" value="ECO:0007669"/>
    <property type="project" value="TreeGrafter"/>
</dbReference>
<dbReference type="PIRSF" id="PIRSF001549">
    <property type="entry name" value="His-tRNA_synth"/>
    <property type="match status" value="1"/>
</dbReference>
<name>A0A1L3ZQN0_9SPHN</name>
<feature type="binding site" evidence="1">
    <location>
        <begin position="83"/>
        <end position="85"/>
    </location>
    <ligand>
        <name>L-histidine</name>
        <dbReference type="ChEBI" id="CHEBI:57595"/>
    </ligand>
</feature>
<accession>A0A1L3ZQN0</accession>
<dbReference type="PANTHER" id="PTHR43707">
    <property type="entry name" value="HISTIDYL-TRNA SYNTHETASE"/>
    <property type="match status" value="1"/>
</dbReference>